<accession>A0ABV6JTI6</accession>
<proteinExistence type="predicted"/>
<dbReference type="RefSeq" id="WP_377044795.1">
    <property type="nucleotide sequence ID" value="NZ_JBHLUN010000008.1"/>
</dbReference>
<keyword evidence="1" id="KW-0560">Oxidoreductase</keyword>
<evidence type="ECO:0000313" key="1">
    <source>
        <dbReference type="EMBL" id="MFC0409044.1"/>
    </source>
</evidence>
<dbReference type="EMBL" id="JBHLUN010000008">
    <property type="protein sequence ID" value="MFC0409044.1"/>
    <property type="molecule type" value="Genomic_DNA"/>
</dbReference>
<dbReference type="Proteomes" id="UP001589865">
    <property type="component" value="Unassembled WGS sequence"/>
</dbReference>
<protein>
    <submittedName>
        <fullName evidence="1">Phytanoyl-CoA dioxygenase family protein</fullName>
    </submittedName>
</protein>
<evidence type="ECO:0000313" key="2">
    <source>
        <dbReference type="Proteomes" id="UP001589865"/>
    </source>
</evidence>
<comment type="caution">
    <text evidence="1">The sequence shown here is derived from an EMBL/GenBank/DDBJ whole genome shotgun (WGS) entry which is preliminary data.</text>
</comment>
<sequence length="350" mass="39453">MTAALSPARWLLLPWHAAQILTGRKSFAGNQILGSETLNRRGLHVWRTRLAHALADRRRARLAHLVSEGDREDFRRDGFVCRPDFLPPDRFQALTEQLAALAVPAREMREGDAVTRRIAVTPALLRQAPALRDLLESPTWRGLTRYVGSFDTEPMVYIQTIFAKADPGSAEDPQTSLHIDTFHPTMKAWFFLHDVADDEGPLTYVAGSHRLTPRRLAWQKRRSVEATRAGAGSKGGAFRLDARELPRLRWPAARRFAVRGNTLVVGDTGGLHARAYSPKATVRVEIYAYSRPAPFNPLTRSGPYSIPAIGRRQVGVYYALHDLLVPLRLMRRTWRRTPPVSPTAPRPEWD</sequence>
<organism evidence="1 2">
    <name type="scientific">Roseomonas elaeocarpi</name>
    <dbReference type="NCBI Taxonomy" id="907779"/>
    <lineage>
        <taxon>Bacteria</taxon>
        <taxon>Pseudomonadati</taxon>
        <taxon>Pseudomonadota</taxon>
        <taxon>Alphaproteobacteria</taxon>
        <taxon>Acetobacterales</taxon>
        <taxon>Roseomonadaceae</taxon>
        <taxon>Roseomonas</taxon>
    </lineage>
</organism>
<dbReference type="InterPro" id="IPR008775">
    <property type="entry name" value="Phytyl_CoA_dOase-like"/>
</dbReference>
<dbReference type="SUPFAM" id="SSF51197">
    <property type="entry name" value="Clavaminate synthase-like"/>
    <property type="match status" value="1"/>
</dbReference>
<reference evidence="1 2" key="1">
    <citation type="submission" date="2024-09" db="EMBL/GenBank/DDBJ databases">
        <authorList>
            <person name="Sun Q."/>
            <person name="Mori K."/>
        </authorList>
    </citation>
    <scope>NUCLEOTIDE SEQUENCE [LARGE SCALE GENOMIC DNA]</scope>
    <source>
        <strain evidence="1 2">TBRC 5777</strain>
    </source>
</reference>
<dbReference type="GO" id="GO:0051213">
    <property type="term" value="F:dioxygenase activity"/>
    <property type="evidence" value="ECO:0007669"/>
    <property type="project" value="UniProtKB-KW"/>
</dbReference>
<dbReference type="Pfam" id="PF05721">
    <property type="entry name" value="PhyH"/>
    <property type="match status" value="1"/>
</dbReference>
<name>A0ABV6JTI6_9PROT</name>
<dbReference type="Gene3D" id="2.60.120.620">
    <property type="entry name" value="q2cbj1_9rhob like domain"/>
    <property type="match status" value="1"/>
</dbReference>
<gene>
    <name evidence="1" type="ORF">ACFFGY_12345</name>
</gene>
<keyword evidence="1" id="KW-0223">Dioxygenase</keyword>
<keyword evidence="2" id="KW-1185">Reference proteome</keyword>